<protein>
    <submittedName>
        <fullName evidence="1">Uncharacterized protein</fullName>
    </submittedName>
</protein>
<dbReference type="EMBL" id="AYYR01000074">
    <property type="protein sequence ID" value="KRM74619.1"/>
    <property type="molecule type" value="Genomic_DNA"/>
</dbReference>
<reference evidence="1 2" key="1">
    <citation type="journal article" date="2015" name="Genome Announc.">
        <title>Expanding the biotechnology potential of lactobacilli through comparative genomics of 213 strains and associated genera.</title>
        <authorList>
            <person name="Sun Z."/>
            <person name="Harris H.M."/>
            <person name="McCann A."/>
            <person name="Guo C."/>
            <person name="Argimon S."/>
            <person name="Zhang W."/>
            <person name="Yang X."/>
            <person name="Jeffery I.B."/>
            <person name="Cooney J.C."/>
            <person name="Kagawa T.F."/>
            <person name="Liu W."/>
            <person name="Song Y."/>
            <person name="Salvetti E."/>
            <person name="Wrobel A."/>
            <person name="Rasinkangas P."/>
            <person name="Parkhill J."/>
            <person name="Rea M.C."/>
            <person name="O'Sullivan O."/>
            <person name="Ritari J."/>
            <person name="Douillard F.P."/>
            <person name="Paul Ross R."/>
            <person name="Yang R."/>
            <person name="Briner A.E."/>
            <person name="Felis G.E."/>
            <person name="de Vos W.M."/>
            <person name="Barrangou R."/>
            <person name="Klaenhammer T.R."/>
            <person name="Caufield P.W."/>
            <person name="Cui Y."/>
            <person name="Zhang H."/>
            <person name="O'Toole P.W."/>
        </authorList>
    </citation>
    <scope>NUCLEOTIDE SEQUENCE [LARGE SCALE GENOMIC DNA]</scope>
    <source>
        <strain evidence="1 2">DSM 20515</strain>
    </source>
</reference>
<organism evidence="1 2">
    <name type="scientific">Secundilactobacillus collinoides DSM 20515 = JCM 1123</name>
    <dbReference type="NCBI Taxonomy" id="1423733"/>
    <lineage>
        <taxon>Bacteria</taxon>
        <taxon>Bacillati</taxon>
        <taxon>Bacillota</taxon>
        <taxon>Bacilli</taxon>
        <taxon>Lactobacillales</taxon>
        <taxon>Lactobacillaceae</taxon>
        <taxon>Secundilactobacillus</taxon>
    </lineage>
</organism>
<comment type="caution">
    <text evidence="1">The sequence shown here is derived from an EMBL/GenBank/DDBJ whole genome shotgun (WGS) entry which is preliminary data.</text>
</comment>
<dbReference type="AlphaFoldDB" id="A0A0R2BDL1"/>
<sequence length="56" mass="6620">MQPNKAPQTKSNFGIFVWGALFSMIKPAFCHPQLRRINQTFDFRETFWATESRLVE</sequence>
<evidence type="ECO:0000313" key="1">
    <source>
        <dbReference type="EMBL" id="KRM74619.1"/>
    </source>
</evidence>
<gene>
    <name evidence="1" type="ORF">FC82_GL003281</name>
</gene>
<accession>A0A0R2BDL1</accession>
<name>A0A0R2BDL1_SECCO</name>
<dbReference type="Proteomes" id="UP000051845">
    <property type="component" value="Unassembled WGS sequence"/>
</dbReference>
<dbReference type="PATRIC" id="fig|1423733.4.peg.3409"/>
<proteinExistence type="predicted"/>
<evidence type="ECO:0000313" key="2">
    <source>
        <dbReference type="Proteomes" id="UP000051845"/>
    </source>
</evidence>